<evidence type="ECO:0000313" key="3">
    <source>
        <dbReference type="Proteomes" id="UP000596742"/>
    </source>
</evidence>
<accession>A0A8B6C9P9</accession>
<keyword evidence="1" id="KW-0812">Transmembrane</keyword>
<dbReference type="AlphaFoldDB" id="A0A8B6C9P9"/>
<feature type="transmembrane region" description="Helical" evidence="1">
    <location>
        <begin position="254"/>
        <end position="280"/>
    </location>
</feature>
<reference evidence="2" key="1">
    <citation type="submission" date="2018-11" db="EMBL/GenBank/DDBJ databases">
        <authorList>
            <person name="Alioto T."/>
            <person name="Alioto T."/>
        </authorList>
    </citation>
    <scope>NUCLEOTIDE SEQUENCE</scope>
</reference>
<keyword evidence="1" id="KW-1133">Transmembrane helix</keyword>
<dbReference type="OrthoDB" id="6187068at2759"/>
<protein>
    <recommendedName>
        <fullName evidence="4">WSC domain-containing protein</fullName>
    </recommendedName>
</protein>
<gene>
    <name evidence="2" type="ORF">MGAL_10B025988</name>
</gene>
<evidence type="ECO:0008006" key="4">
    <source>
        <dbReference type="Google" id="ProtNLM"/>
    </source>
</evidence>
<proteinExistence type="predicted"/>
<sequence length="356" mass="40525">MNRQDCIVVYQCYRLYQPVWHLLNEDNAVTNIWCEHMCYAADARYQYSGTISNKCYCRKKQPTWINDKSKYACTDHFQCPGDTSTFCGGSYESIRQLTVSKIELSTETEKTTQASCAMSVSRRESTMADFMTIITSDTSPAIVSRNTLNTMQKLSRTTSVNSNTAISTVMTDNSKQATTGKRPKKLLCRCPNTFCNTKWHFLDGLDITNSEKMKIILADFYQNILSKITIDKKSVTKEVRKRNSAINKTNSAKFIGTGCIVFLILPIVIIIAIDLLNGCFHFGKRSRRREHVKRNRINAISGDRDIPLQENVLSTEDYYASTSGNNFHPDETKCENVKIITEDGKIPVRKNRMNLV</sequence>
<name>A0A8B6C9P9_MYTGA</name>
<organism evidence="2 3">
    <name type="scientific">Mytilus galloprovincialis</name>
    <name type="common">Mediterranean mussel</name>
    <dbReference type="NCBI Taxonomy" id="29158"/>
    <lineage>
        <taxon>Eukaryota</taxon>
        <taxon>Metazoa</taxon>
        <taxon>Spiralia</taxon>
        <taxon>Lophotrochozoa</taxon>
        <taxon>Mollusca</taxon>
        <taxon>Bivalvia</taxon>
        <taxon>Autobranchia</taxon>
        <taxon>Pteriomorphia</taxon>
        <taxon>Mytilida</taxon>
        <taxon>Mytiloidea</taxon>
        <taxon>Mytilidae</taxon>
        <taxon>Mytilinae</taxon>
        <taxon>Mytilus</taxon>
    </lineage>
</organism>
<evidence type="ECO:0000313" key="2">
    <source>
        <dbReference type="EMBL" id="VDI02393.1"/>
    </source>
</evidence>
<comment type="caution">
    <text evidence="2">The sequence shown here is derived from an EMBL/GenBank/DDBJ whole genome shotgun (WGS) entry which is preliminary data.</text>
</comment>
<evidence type="ECO:0000256" key="1">
    <source>
        <dbReference type="SAM" id="Phobius"/>
    </source>
</evidence>
<keyword evidence="1" id="KW-0472">Membrane</keyword>
<dbReference type="EMBL" id="UYJE01001476">
    <property type="protein sequence ID" value="VDI02393.1"/>
    <property type="molecule type" value="Genomic_DNA"/>
</dbReference>
<dbReference type="Proteomes" id="UP000596742">
    <property type="component" value="Unassembled WGS sequence"/>
</dbReference>
<keyword evidence="3" id="KW-1185">Reference proteome</keyword>